<evidence type="ECO:0000313" key="8">
    <source>
        <dbReference type="EMBL" id="TFD73137.1"/>
    </source>
</evidence>
<dbReference type="NCBIfam" id="TIGR01494">
    <property type="entry name" value="ATPase_P-type"/>
    <property type="match status" value="2"/>
</dbReference>
<keyword evidence="3" id="KW-1278">Translocase</keyword>
<reference evidence="8 9" key="1">
    <citation type="submission" date="2019-03" db="EMBL/GenBank/DDBJ databases">
        <title>Genomics of glacier-inhabiting Cryobacterium strains.</title>
        <authorList>
            <person name="Liu Q."/>
            <person name="Xin Y.-H."/>
        </authorList>
    </citation>
    <scope>NUCLEOTIDE SEQUENCE [LARGE SCALE GENOMIC DNA]</scope>
    <source>
        <strain evidence="8 9">Hz16</strain>
    </source>
</reference>
<dbReference type="Gene3D" id="1.20.1110.10">
    <property type="entry name" value="Calcium-transporting ATPase, transmembrane domain"/>
    <property type="match status" value="1"/>
</dbReference>
<proteinExistence type="predicted"/>
<feature type="transmembrane region" description="Helical" evidence="6">
    <location>
        <begin position="236"/>
        <end position="256"/>
    </location>
</feature>
<dbReference type="InterPro" id="IPR008250">
    <property type="entry name" value="ATPase_P-typ_transduc_dom_A_sf"/>
</dbReference>
<dbReference type="EMBL" id="SOHL01000005">
    <property type="protein sequence ID" value="TFD73137.1"/>
    <property type="molecule type" value="Genomic_DNA"/>
</dbReference>
<feature type="transmembrane region" description="Helical" evidence="6">
    <location>
        <begin position="731"/>
        <end position="751"/>
    </location>
</feature>
<feature type="transmembrane region" description="Helical" evidence="6">
    <location>
        <begin position="760"/>
        <end position="779"/>
    </location>
</feature>
<evidence type="ECO:0000259" key="7">
    <source>
        <dbReference type="Pfam" id="PF00122"/>
    </source>
</evidence>
<dbReference type="SUPFAM" id="SSF81653">
    <property type="entry name" value="Calcium ATPase, transduction domain A"/>
    <property type="match status" value="1"/>
</dbReference>
<keyword evidence="8" id="KW-0378">Hydrolase</keyword>
<feature type="transmembrane region" description="Helical" evidence="6">
    <location>
        <begin position="276"/>
        <end position="303"/>
    </location>
</feature>
<dbReference type="SFLD" id="SFLDG00002">
    <property type="entry name" value="C1.7:_P-type_atpase_like"/>
    <property type="match status" value="1"/>
</dbReference>
<dbReference type="PRINTS" id="PR00119">
    <property type="entry name" value="CATATPASE"/>
</dbReference>
<accession>A0A4R9B0L6</accession>
<dbReference type="InterPro" id="IPR023214">
    <property type="entry name" value="HAD_sf"/>
</dbReference>
<dbReference type="GO" id="GO:0016887">
    <property type="term" value="F:ATP hydrolysis activity"/>
    <property type="evidence" value="ECO:0007669"/>
    <property type="project" value="InterPro"/>
</dbReference>
<keyword evidence="2 6" id="KW-0812">Transmembrane</keyword>
<evidence type="ECO:0000256" key="2">
    <source>
        <dbReference type="ARBA" id="ARBA00022692"/>
    </source>
</evidence>
<evidence type="ECO:0000256" key="4">
    <source>
        <dbReference type="ARBA" id="ARBA00022989"/>
    </source>
</evidence>
<evidence type="ECO:0000256" key="1">
    <source>
        <dbReference type="ARBA" id="ARBA00004651"/>
    </source>
</evidence>
<dbReference type="Gene3D" id="3.40.1110.10">
    <property type="entry name" value="Calcium-transporting ATPase, cytoplasmic domain N"/>
    <property type="match status" value="1"/>
</dbReference>
<organism evidence="8 9">
    <name type="scientific">Cryobacterium gelidum</name>
    <dbReference type="NCBI Taxonomy" id="1259164"/>
    <lineage>
        <taxon>Bacteria</taxon>
        <taxon>Bacillati</taxon>
        <taxon>Actinomycetota</taxon>
        <taxon>Actinomycetes</taxon>
        <taxon>Micrococcales</taxon>
        <taxon>Microbacteriaceae</taxon>
        <taxon>Cryobacterium</taxon>
    </lineage>
</organism>
<comment type="caution">
    <text evidence="8">The sequence shown here is derived from an EMBL/GenBank/DDBJ whole genome shotgun (WGS) entry which is preliminary data.</text>
</comment>
<dbReference type="InterPro" id="IPR044492">
    <property type="entry name" value="P_typ_ATPase_HD_dom"/>
</dbReference>
<evidence type="ECO:0000256" key="6">
    <source>
        <dbReference type="SAM" id="Phobius"/>
    </source>
</evidence>
<dbReference type="SFLD" id="SFLDF00027">
    <property type="entry name" value="p-type_atpase"/>
    <property type="match status" value="1"/>
</dbReference>
<dbReference type="Gene3D" id="3.40.50.1000">
    <property type="entry name" value="HAD superfamily/HAD-like"/>
    <property type="match status" value="1"/>
</dbReference>
<dbReference type="GO" id="GO:0005886">
    <property type="term" value="C:plasma membrane"/>
    <property type="evidence" value="ECO:0007669"/>
    <property type="project" value="UniProtKB-SubCell"/>
</dbReference>
<dbReference type="AlphaFoldDB" id="A0A4R9B0L6"/>
<dbReference type="SUPFAM" id="SSF56784">
    <property type="entry name" value="HAD-like"/>
    <property type="match status" value="1"/>
</dbReference>
<dbReference type="SFLD" id="SFLDS00003">
    <property type="entry name" value="Haloacid_Dehalogenase"/>
    <property type="match status" value="1"/>
</dbReference>
<feature type="transmembrane region" description="Helical" evidence="6">
    <location>
        <begin position="791"/>
        <end position="809"/>
    </location>
</feature>
<dbReference type="InterPro" id="IPR036412">
    <property type="entry name" value="HAD-like_sf"/>
</dbReference>
<evidence type="ECO:0000256" key="3">
    <source>
        <dbReference type="ARBA" id="ARBA00022967"/>
    </source>
</evidence>
<dbReference type="InterPro" id="IPR023299">
    <property type="entry name" value="ATPase_P-typ_cyto_dom_N"/>
</dbReference>
<feature type="transmembrane region" description="Helical" evidence="6">
    <location>
        <begin position="698"/>
        <end position="719"/>
    </location>
</feature>
<evidence type="ECO:0000256" key="5">
    <source>
        <dbReference type="ARBA" id="ARBA00023136"/>
    </source>
</evidence>
<keyword evidence="5 6" id="KW-0472">Membrane</keyword>
<dbReference type="GO" id="GO:0005524">
    <property type="term" value="F:ATP binding"/>
    <property type="evidence" value="ECO:0007669"/>
    <property type="project" value="InterPro"/>
</dbReference>
<protein>
    <submittedName>
        <fullName evidence="8">HAD family hydrolase</fullName>
    </submittedName>
</protein>
<dbReference type="Gene3D" id="2.70.150.10">
    <property type="entry name" value="Calcium-transporting ATPase, cytoplasmic transduction domain A"/>
    <property type="match status" value="1"/>
</dbReference>
<dbReference type="Pfam" id="PF00122">
    <property type="entry name" value="E1-E2_ATPase"/>
    <property type="match status" value="1"/>
</dbReference>
<dbReference type="InterPro" id="IPR059000">
    <property type="entry name" value="ATPase_P-type_domA"/>
</dbReference>
<keyword evidence="9" id="KW-1185">Reference proteome</keyword>
<dbReference type="Pfam" id="PF00702">
    <property type="entry name" value="Hydrolase"/>
    <property type="match status" value="1"/>
</dbReference>
<feature type="transmembrane region" description="Helical" evidence="6">
    <location>
        <begin position="65"/>
        <end position="83"/>
    </location>
</feature>
<dbReference type="InterPro" id="IPR023298">
    <property type="entry name" value="ATPase_P-typ_TM_dom_sf"/>
</dbReference>
<dbReference type="PRINTS" id="PR00120">
    <property type="entry name" value="HATPASE"/>
</dbReference>
<sequence>MPERTAARERTLQAARRALPLLDAKRLLDVGLSENDVRLRVEAGLDNRVAADSSRSLWHILRGNLFTLFNAIVGGSFILLLALGQWQDSLFGLAVIANVLIGVVQEYRAKRTLDKLTLFHAPQARVLREGRVTEIAVADVVLDDVLVLRAGDQVSADATIVQADALEIDQSLLTGEADPVALTVQGDVLSGSAVVAGYGRARVVRVGADSFANQLTREAKQFSLVNSELRNGINRIIRWISWALVPLTALVVNGQMKALGGWTQAIETGTWRHGVVSATASTISMIPQGLVLITSVTFALAAVKLARNQVLVQELPAVEGLARVDVVCLDKTGTLTEGSVVFDDVLEIQVPSVPRWRQVLGWFGADANANATARALAVEFDDAGGLRPLSVLPFNSTRKWGSVAFDAEDSAGTWVLGAPEMILNTSVSDDVAVLRTAAGLAGEGKRTLALTHTLYPMNVSEAAQERLPDGLRAVAIVTFREKVRPDAAQTLSYFQEQGVGLRVISGDNPLTVAAVARAVGLQFEGDGYDARTLPEDLASMEEVLEQHHVFGRVTPTQKRDMVNALQRRGHVVAMTGDGVNDALALKQADIGIAMGSGADATKAVSRLVLLDGEFSHLPKVVAEGRRVIANVELVSKLFLTKTAYAVLLALAFGLLLWEFPFLPRQLSAADGLTIGIPAFFLTLLPNERRYIPGFQRRSLAFSIPAGFVISVVILAVDAYSRVTVGNTQDAAQTASFIAVSLAGLWVLAALIRPLNRWRTLILAIMYLGLFACLTVPIIRDFFDLELPTGDLLAVAIGVAIAGCLGIEIIQRIRQRRNPDSPGG</sequence>
<name>A0A4R9B0L6_9MICO</name>
<comment type="subcellular location">
    <subcellularLocation>
        <location evidence="1">Cell membrane</location>
        <topology evidence="1">Multi-pass membrane protein</topology>
    </subcellularLocation>
</comment>
<feature type="domain" description="P-type ATPase A" evidence="7">
    <location>
        <begin position="121"/>
        <end position="219"/>
    </location>
</feature>
<feature type="transmembrane region" description="Helical" evidence="6">
    <location>
        <begin position="668"/>
        <end position="686"/>
    </location>
</feature>
<dbReference type="InterPro" id="IPR018303">
    <property type="entry name" value="ATPase_P-typ_P_site"/>
</dbReference>
<dbReference type="SUPFAM" id="SSF81665">
    <property type="entry name" value="Calcium ATPase, transmembrane domain M"/>
    <property type="match status" value="1"/>
</dbReference>
<dbReference type="InterPro" id="IPR001757">
    <property type="entry name" value="P_typ_ATPase"/>
</dbReference>
<dbReference type="PANTHER" id="PTHR42861">
    <property type="entry name" value="CALCIUM-TRANSPORTING ATPASE"/>
    <property type="match status" value="1"/>
</dbReference>
<gene>
    <name evidence="8" type="ORF">E3T50_03465</name>
</gene>
<keyword evidence="4 6" id="KW-1133">Transmembrane helix</keyword>
<dbReference type="PROSITE" id="PS00154">
    <property type="entry name" value="ATPASE_E1_E2"/>
    <property type="match status" value="1"/>
</dbReference>
<feature type="transmembrane region" description="Helical" evidence="6">
    <location>
        <begin position="643"/>
        <end position="662"/>
    </location>
</feature>
<feature type="transmembrane region" description="Helical" evidence="6">
    <location>
        <begin position="89"/>
        <end position="107"/>
    </location>
</feature>
<evidence type="ECO:0000313" key="9">
    <source>
        <dbReference type="Proteomes" id="UP000297983"/>
    </source>
</evidence>
<dbReference type="Proteomes" id="UP000297983">
    <property type="component" value="Unassembled WGS sequence"/>
</dbReference>